<evidence type="ECO:0000256" key="2">
    <source>
        <dbReference type="ARBA" id="ARBA00023002"/>
    </source>
</evidence>
<reference evidence="4 5" key="1">
    <citation type="submission" date="2016-10" db="EMBL/GenBank/DDBJ databases">
        <authorList>
            <person name="de Groot N.N."/>
        </authorList>
    </citation>
    <scope>NUCLEOTIDE SEQUENCE [LARGE SCALE GENOMIC DNA]</scope>
    <source>
        <strain evidence="4 5">DSM 26130</strain>
    </source>
</reference>
<keyword evidence="5" id="KW-1185">Reference proteome</keyword>
<dbReference type="SUPFAM" id="SSF51735">
    <property type="entry name" value="NAD(P)-binding Rossmann-fold domains"/>
    <property type="match status" value="1"/>
</dbReference>
<evidence type="ECO:0000313" key="4">
    <source>
        <dbReference type="EMBL" id="SFC63188.1"/>
    </source>
</evidence>
<gene>
    <name evidence="4" type="ORF">SAMN05216167_10228</name>
</gene>
<dbReference type="InterPro" id="IPR002347">
    <property type="entry name" value="SDR_fam"/>
</dbReference>
<dbReference type="CDD" id="cd05374">
    <property type="entry name" value="17beta-HSD-like_SDR_c"/>
    <property type="match status" value="1"/>
</dbReference>
<dbReference type="InterPro" id="IPR020904">
    <property type="entry name" value="Sc_DH/Rdtase_CS"/>
</dbReference>
<dbReference type="PRINTS" id="PR00081">
    <property type="entry name" value="GDHRDH"/>
</dbReference>
<name>A0A1I1KWU7_9BACT</name>
<comment type="similarity">
    <text evidence="1 3">Belongs to the short-chain dehydrogenases/reductases (SDR) family.</text>
</comment>
<dbReference type="Gene3D" id="3.40.50.720">
    <property type="entry name" value="NAD(P)-binding Rossmann-like Domain"/>
    <property type="match status" value="1"/>
</dbReference>
<sequence length="274" mass="29471">MAKTIFITGASRGFGRIWAEAFLERGDQVVVTSRKGSGLSELVEKYGSAVLPLELDITNRAACFSALEKAKSHFGRVDVVINNAAMGVVGMVEELGEQESRDIIEANLFGTLWITQAALPILRAQGSGHILQLSSALGVYTFPSVGIYSASKFAVEGFSEALSLETKDMGIHVTIVEPNGFSTDFTASTIQSKPLPAYDQVRTALYSNPAMTESDTYGDPKATAAAILKLVDATNPPLRLFLGKKALPLAKAVYQQRLASWEEWNTVAIEAHGL</sequence>
<dbReference type="RefSeq" id="WP_093823734.1">
    <property type="nucleotide sequence ID" value="NZ_FOLQ01000002.1"/>
</dbReference>
<dbReference type="PANTHER" id="PTHR43976:SF16">
    <property type="entry name" value="SHORT-CHAIN DEHYDROGENASE_REDUCTASE FAMILY PROTEIN"/>
    <property type="match status" value="1"/>
</dbReference>
<dbReference type="Pfam" id="PF00106">
    <property type="entry name" value="adh_short"/>
    <property type="match status" value="1"/>
</dbReference>
<dbReference type="InterPro" id="IPR036291">
    <property type="entry name" value="NAD(P)-bd_dom_sf"/>
</dbReference>
<dbReference type="NCBIfam" id="NF006114">
    <property type="entry name" value="PRK08263.1"/>
    <property type="match status" value="1"/>
</dbReference>
<dbReference type="EMBL" id="FOLQ01000002">
    <property type="protein sequence ID" value="SFC63188.1"/>
    <property type="molecule type" value="Genomic_DNA"/>
</dbReference>
<evidence type="ECO:0000256" key="1">
    <source>
        <dbReference type="ARBA" id="ARBA00006484"/>
    </source>
</evidence>
<dbReference type="InterPro" id="IPR051911">
    <property type="entry name" value="SDR_oxidoreductase"/>
</dbReference>
<dbReference type="PROSITE" id="PS00061">
    <property type="entry name" value="ADH_SHORT"/>
    <property type="match status" value="1"/>
</dbReference>
<dbReference type="PANTHER" id="PTHR43976">
    <property type="entry name" value="SHORT CHAIN DEHYDROGENASE"/>
    <property type="match status" value="1"/>
</dbReference>
<dbReference type="Proteomes" id="UP000198598">
    <property type="component" value="Unassembled WGS sequence"/>
</dbReference>
<keyword evidence="2" id="KW-0560">Oxidoreductase</keyword>
<dbReference type="PRINTS" id="PR00080">
    <property type="entry name" value="SDRFAMILY"/>
</dbReference>
<dbReference type="OrthoDB" id="9786056at2"/>
<protein>
    <submittedName>
        <fullName evidence="4">NADP-dependent 3-hydroxy acid dehydrogenase YdfG</fullName>
    </submittedName>
</protein>
<accession>A0A1I1KWU7</accession>
<dbReference type="STRING" id="662367.SAMN05216167_10228"/>
<organism evidence="4 5">
    <name type="scientific">Spirosoma endophyticum</name>
    <dbReference type="NCBI Taxonomy" id="662367"/>
    <lineage>
        <taxon>Bacteria</taxon>
        <taxon>Pseudomonadati</taxon>
        <taxon>Bacteroidota</taxon>
        <taxon>Cytophagia</taxon>
        <taxon>Cytophagales</taxon>
        <taxon>Cytophagaceae</taxon>
        <taxon>Spirosoma</taxon>
    </lineage>
</organism>
<evidence type="ECO:0000313" key="5">
    <source>
        <dbReference type="Proteomes" id="UP000198598"/>
    </source>
</evidence>
<dbReference type="AlphaFoldDB" id="A0A1I1KWU7"/>
<evidence type="ECO:0000256" key="3">
    <source>
        <dbReference type="RuleBase" id="RU000363"/>
    </source>
</evidence>
<proteinExistence type="inferred from homology"/>
<dbReference type="GO" id="GO:0016491">
    <property type="term" value="F:oxidoreductase activity"/>
    <property type="evidence" value="ECO:0007669"/>
    <property type="project" value="UniProtKB-KW"/>
</dbReference>